<name>A0A481Z990_9VIRU</name>
<protein>
    <submittedName>
        <fullName evidence="1">Uncharacterized protein</fullName>
    </submittedName>
</protein>
<gene>
    <name evidence="1" type="ORF">LCPAC304_05230</name>
</gene>
<accession>A0A481Z990</accession>
<dbReference type="EMBL" id="MK500568">
    <property type="protein sequence ID" value="QBK92176.1"/>
    <property type="molecule type" value="Genomic_DNA"/>
</dbReference>
<organism evidence="1">
    <name type="scientific">Pithovirus LCPAC304</name>
    <dbReference type="NCBI Taxonomy" id="2506594"/>
    <lineage>
        <taxon>Viruses</taxon>
        <taxon>Pithoviruses</taxon>
    </lineage>
</organism>
<proteinExistence type="predicted"/>
<sequence>MVRKKMETLTLCERGKIVWNKSVLGVDCGVLDQGIYYLVAIVLKDHIEGKYIVINGEKRAFLTLMLENTNNETLYKYLLQKIVTTSCTCRKWKKWVRFFLHEYQCNVDVIIGTEMKCATEILEYYPELLGCVQGIDLEEDYIDFEQLGETFQIVEMVGAVKRVCSEDSGQEEWHI</sequence>
<evidence type="ECO:0000313" key="1">
    <source>
        <dbReference type="EMBL" id="QBK92176.1"/>
    </source>
</evidence>
<reference evidence="1" key="1">
    <citation type="journal article" date="2019" name="MBio">
        <title>Virus Genomes from Deep Sea Sediments Expand the Ocean Megavirome and Support Independent Origins of Viral Gigantism.</title>
        <authorList>
            <person name="Backstrom D."/>
            <person name="Yutin N."/>
            <person name="Jorgensen S.L."/>
            <person name="Dharamshi J."/>
            <person name="Homa F."/>
            <person name="Zaremba-Niedwiedzka K."/>
            <person name="Spang A."/>
            <person name="Wolf Y.I."/>
            <person name="Koonin E.V."/>
            <person name="Ettema T.J."/>
        </authorList>
    </citation>
    <scope>NUCLEOTIDE SEQUENCE</scope>
</reference>